<comment type="caution">
    <text evidence="1">The sequence shown here is derived from an EMBL/GenBank/DDBJ whole genome shotgun (WGS) entry which is preliminary data.</text>
</comment>
<evidence type="ECO:0000313" key="2">
    <source>
        <dbReference type="Proteomes" id="UP001595681"/>
    </source>
</evidence>
<reference evidence="2" key="1">
    <citation type="journal article" date="2019" name="Int. J. Syst. Evol. Microbiol.">
        <title>The Global Catalogue of Microorganisms (GCM) 10K type strain sequencing project: providing services to taxonomists for standard genome sequencing and annotation.</title>
        <authorList>
            <consortium name="The Broad Institute Genomics Platform"/>
            <consortium name="The Broad Institute Genome Sequencing Center for Infectious Disease"/>
            <person name="Wu L."/>
            <person name="Ma J."/>
        </authorList>
    </citation>
    <scope>NUCLEOTIDE SEQUENCE [LARGE SCALE GENOMIC DNA]</scope>
    <source>
        <strain evidence="2">CCM 7491</strain>
    </source>
</reference>
<sequence>MTPILTPTATEVLRCVRETMESGIIPSLSGRTERSNAATIQHMLRFVEHRIDKEGQLLFDEIAYLRDLFPAALDWLGSQSDAGGLKAAIGQAIDATPDPTIYPSLARLSETVAALRQHVCDLLLLLQAAPENDGQAVDLHQRLRDYIVWQLEQEGSMVEPAFIGHGPRR</sequence>
<dbReference type="RefSeq" id="WP_380798235.1">
    <property type="nucleotide sequence ID" value="NZ_JBHRVU010000005.1"/>
</dbReference>
<keyword evidence="2" id="KW-1185">Reference proteome</keyword>
<protein>
    <submittedName>
        <fullName evidence="1">Uncharacterized protein</fullName>
    </submittedName>
</protein>
<name>A0ABV7NLZ6_9SPHN</name>
<evidence type="ECO:0000313" key="1">
    <source>
        <dbReference type="EMBL" id="MFC3443469.1"/>
    </source>
</evidence>
<gene>
    <name evidence="1" type="ORF">ACFOKF_20135</name>
</gene>
<accession>A0ABV7NLZ6</accession>
<dbReference type="EMBL" id="JBHRVU010000005">
    <property type="protein sequence ID" value="MFC3443469.1"/>
    <property type="molecule type" value="Genomic_DNA"/>
</dbReference>
<proteinExistence type="predicted"/>
<dbReference type="Proteomes" id="UP001595681">
    <property type="component" value="Unassembled WGS sequence"/>
</dbReference>
<organism evidence="1 2">
    <name type="scientific">Sphingobium rhizovicinum</name>
    <dbReference type="NCBI Taxonomy" id="432308"/>
    <lineage>
        <taxon>Bacteria</taxon>
        <taxon>Pseudomonadati</taxon>
        <taxon>Pseudomonadota</taxon>
        <taxon>Alphaproteobacteria</taxon>
        <taxon>Sphingomonadales</taxon>
        <taxon>Sphingomonadaceae</taxon>
        <taxon>Sphingobium</taxon>
    </lineage>
</organism>